<reference evidence="3" key="1">
    <citation type="submission" date="2020-10" db="EMBL/GenBank/DDBJ databases">
        <authorList>
            <person name="Castelo-Branco R."/>
            <person name="Eusebio N."/>
            <person name="Adriana R."/>
            <person name="Vieira A."/>
            <person name="Brugerolle De Fraissinette N."/>
            <person name="Rezende De Castro R."/>
            <person name="Schneider M.P."/>
            <person name="Vasconcelos V."/>
            <person name="Leao P.N."/>
        </authorList>
    </citation>
    <scope>NUCLEOTIDE SEQUENCE</scope>
    <source>
        <strain evidence="3">LEGE 11480</strain>
    </source>
</reference>
<dbReference type="Gene3D" id="2.130.10.130">
    <property type="entry name" value="Integrin alpha, N-terminal"/>
    <property type="match status" value="1"/>
</dbReference>
<dbReference type="Proteomes" id="UP000625316">
    <property type="component" value="Unassembled WGS sequence"/>
</dbReference>
<dbReference type="PANTHER" id="PTHR46580">
    <property type="entry name" value="SENSOR KINASE-RELATED"/>
    <property type="match status" value="1"/>
</dbReference>
<accession>A0A928Z3T7</accession>
<evidence type="ECO:0000313" key="4">
    <source>
        <dbReference type="Proteomes" id="UP000625316"/>
    </source>
</evidence>
<dbReference type="AlphaFoldDB" id="A0A928Z3T7"/>
<dbReference type="InterPro" id="IPR028994">
    <property type="entry name" value="Integrin_alpha_N"/>
</dbReference>
<dbReference type="InterPro" id="IPR025592">
    <property type="entry name" value="DUF4347"/>
</dbReference>
<dbReference type="Pfam" id="PF13517">
    <property type="entry name" value="FG-GAP_3"/>
    <property type="match status" value="1"/>
</dbReference>
<dbReference type="PANTHER" id="PTHR46580:SF2">
    <property type="entry name" value="MAM DOMAIN-CONTAINING PROTEIN"/>
    <property type="match status" value="1"/>
</dbReference>
<proteinExistence type="predicted"/>
<feature type="domain" description="DUF4347" evidence="2">
    <location>
        <begin position="18"/>
        <end position="170"/>
    </location>
</feature>
<organism evidence="3 4">
    <name type="scientific">Romeriopsis navalis LEGE 11480</name>
    <dbReference type="NCBI Taxonomy" id="2777977"/>
    <lineage>
        <taxon>Bacteria</taxon>
        <taxon>Bacillati</taxon>
        <taxon>Cyanobacteriota</taxon>
        <taxon>Cyanophyceae</taxon>
        <taxon>Leptolyngbyales</taxon>
        <taxon>Leptolyngbyaceae</taxon>
        <taxon>Romeriopsis</taxon>
        <taxon>Romeriopsis navalis</taxon>
    </lineage>
</organism>
<gene>
    <name evidence="3" type="ORF">IQ266_07795</name>
</gene>
<dbReference type="SUPFAM" id="SSF69318">
    <property type="entry name" value="Integrin alpha N-terminal domain"/>
    <property type="match status" value="1"/>
</dbReference>
<evidence type="ECO:0000259" key="2">
    <source>
        <dbReference type="Pfam" id="PF14252"/>
    </source>
</evidence>
<dbReference type="InterPro" id="IPR013517">
    <property type="entry name" value="FG-GAP"/>
</dbReference>
<dbReference type="Pfam" id="PF14252">
    <property type="entry name" value="DUF4347"/>
    <property type="match status" value="1"/>
</dbReference>
<dbReference type="RefSeq" id="WP_264324448.1">
    <property type="nucleotide sequence ID" value="NZ_JADEXQ010000019.1"/>
</dbReference>
<protein>
    <submittedName>
        <fullName evidence="3">DUF4347 domain-containing protein</fullName>
    </submittedName>
</protein>
<evidence type="ECO:0000313" key="3">
    <source>
        <dbReference type="EMBL" id="MBE9029630.1"/>
    </source>
</evidence>
<sequence length="1072" mass="111989">MLNSIIVPTVPVVDPTAVLFVDAGVGQRELLTQSAASGTAVYWLDAERDAIGQITTVLAAHRGLESVQIASHGMIGGVQLGGDWLSAANLSNYVGHLKTWGEALSETGDLLLYGCEVGQGAVGSDFVASLAAMTGADVAASNNLTGHHSLGGDWDLEVMSGAIEAVGLVADEFQNVLNPIITLPSLAVSYQENAAPVILDVGATVSDSTSADFDTGSLTVSVSSGGTADDRLSINNQGTGTNQIGLDGRIVTYEGSRIGTYTGGIGGSDQLVISLEAAATAVATQALVRNLAYSNVSEDLATGNRTVQIVLNDGDGNVSATVGKPVQVTGTNDGLTFRQKTIIYDGSSGQTPDQTASLFYQDSTVFPVNQGTASAVAANGGTTLTTDADAYSGYSSYAVNFTVFPPSITTQLKNPNFPTLDRNQGYAVSFTADVISESRTAAANKDNYRGDDRAGFSVIVVSSDGQNAIELGFQRLSSTTLRVFAQEDGTNQSNQALEPSLNGDAQYRQLFSQAESADFSATGAVSYDLLVSGDTYTLLVNGNAVLSGRLRDYTAFVPQTVFNVQPPSPYQQANMVVFGDNTPTAQTQTKIDQIAISTNAAVTLPGLSVDAGNSLSVTGLSDLLIFDRDLPNTLTLTLTTTSGNVTVNSNVSGGVTAGNITQNGSKTVTLTGSLSQITQTLIAANALTYQASANFSGNDQLTITLDDGSGAQTVAQTMDIAVSGPKAEILWRNTRLGISTFWYLNNATEFVAAQSLVYGAGIGDSRVGTEVNWDPSWRLAGVADFNSDGIQDHLYENGVDILISTLGRTNGQTATLESAVSPTINGVTRTIPVGWDLVGAADMNRDGIGDLIFRSQALDITAIWQMGNTNQVTNPVLVTNTSNEIARTGALGQFSPWTLDAIGDFDGDNDIDFVYRWAAANLTALWTMNGLQVESTALLNVSAPVGFEVRGVGDFNGDGTQDIVLRNQLTDQTKLWTFSNGVATESFLPATGSPAWQIEAIADMNGDGTDDLIWQNRAADFAAVWVMQNGQVSAASNLVRDFRVGGSQGAIQSGDPGWDIEDAAAAPAANLM</sequence>
<keyword evidence="1" id="KW-0732">Signal</keyword>
<dbReference type="EMBL" id="JADEXQ010000019">
    <property type="protein sequence ID" value="MBE9029630.1"/>
    <property type="molecule type" value="Genomic_DNA"/>
</dbReference>
<keyword evidence="4" id="KW-1185">Reference proteome</keyword>
<evidence type="ECO:0000256" key="1">
    <source>
        <dbReference type="ARBA" id="ARBA00022729"/>
    </source>
</evidence>
<comment type="caution">
    <text evidence="3">The sequence shown here is derived from an EMBL/GenBank/DDBJ whole genome shotgun (WGS) entry which is preliminary data.</text>
</comment>
<name>A0A928Z3T7_9CYAN</name>